<dbReference type="Gene3D" id="1.10.287.70">
    <property type="match status" value="1"/>
</dbReference>
<organism evidence="3 4">
    <name type="scientific">Allokutzneria oryzae</name>
    <dbReference type="NCBI Taxonomy" id="1378989"/>
    <lineage>
        <taxon>Bacteria</taxon>
        <taxon>Bacillati</taxon>
        <taxon>Actinomycetota</taxon>
        <taxon>Actinomycetes</taxon>
        <taxon>Pseudonocardiales</taxon>
        <taxon>Pseudonocardiaceae</taxon>
        <taxon>Allokutzneria</taxon>
    </lineage>
</organism>
<feature type="transmembrane region" description="Helical" evidence="1">
    <location>
        <begin position="100"/>
        <end position="118"/>
    </location>
</feature>
<name>A0ABV6A7M6_9PSEU</name>
<proteinExistence type="predicted"/>
<feature type="transmembrane region" description="Helical" evidence="1">
    <location>
        <begin position="29"/>
        <end position="51"/>
    </location>
</feature>
<dbReference type="RefSeq" id="WP_377861754.1">
    <property type="nucleotide sequence ID" value="NZ_JBHLZU010000033.1"/>
</dbReference>
<keyword evidence="1" id="KW-1133">Transmembrane helix</keyword>
<feature type="transmembrane region" description="Helical" evidence="1">
    <location>
        <begin position="63"/>
        <end position="80"/>
    </location>
</feature>
<reference evidence="3 4" key="1">
    <citation type="submission" date="2024-09" db="EMBL/GenBank/DDBJ databases">
        <authorList>
            <person name="Sun Q."/>
            <person name="Mori K."/>
        </authorList>
    </citation>
    <scope>NUCLEOTIDE SEQUENCE [LARGE SCALE GENOMIC DNA]</scope>
    <source>
        <strain evidence="3 4">TBRC 7907</strain>
    </source>
</reference>
<keyword evidence="1" id="KW-0472">Membrane</keyword>
<dbReference type="InterPro" id="IPR013099">
    <property type="entry name" value="K_chnl_dom"/>
</dbReference>
<dbReference type="EMBL" id="JBHLZU010000033">
    <property type="protein sequence ID" value="MFB9909188.1"/>
    <property type="molecule type" value="Genomic_DNA"/>
</dbReference>
<keyword evidence="3" id="KW-0406">Ion transport</keyword>
<gene>
    <name evidence="3" type="ORF">ACFFQA_35070</name>
</gene>
<sequence length="173" mass="19117">MARPLFTVAVLVLVYYLAPVDRSLSIRTLVVLVLGLCLVGVTVAWEVRTILRSPYPTLQGVQALALVIPMFLLLFANFYYLLELNRAGSFTTPLTRTDALYFVVTVFATVGLGDIAPVTQGARILVTCQMIGDLLVLGVVLRVILMAVQHRQRQPAPIGSVRARARRRRRAGR</sequence>
<evidence type="ECO:0000313" key="4">
    <source>
        <dbReference type="Proteomes" id="UP001589693"/>
    </source>
</evidence>
<keyword evidence="1" id="KW-0812">Transmembrane</keyword>
<dbReference type="GO" id="GO:0034220">
    <property type="term" value="P:monoatomic ion transmembrane transport"/>
    <property type="evidence" value="ECO:0007669"/>
    <property type="project" value="UniProtKB-KW"/>
</dbReference>
<accession>A0ABV6A7M6</accession>
<evidence type="ECO:0000256" key="1">
    <source>
        <dbReference type="SAM" id="Phobius"/>
    </source>
</evidence>
<dbReference type="SUPFAM" id="SSF81324">
    <property type="entry name" value="Voltage-gated potassium channels"/>
    <property type="match status" value="1"/>
</dbReference>
<feature type="transmembrane region" description="Helical" evidence="1">
    <location>
        <begin position="130"/>
        <end position="148"/>
    </location>
</feature>
<dbReference type="Proteomes" id="UP001589693">
    <property type="component" value="Unassembled WGS sequence"/>
</dbReference>
<keyword evidence="3" id="KW-0813">Transport</keyword>
<keyword evidence="3" id="KW-0407">Ion channel</keyword>
<protein>
    <submittedName>
        <fullName evidence="3">Potassium channel family protein</fullName>
    </submittedName>
</protein>
<evidence type="ECO:0000313" key="3">
    <source>
        <dbReference type="EMBL" id="MFB9909188.1"/>
    </source>
</evidence>
<dbReference type="Pfam" id="PF07885">
    <property type="entry name" value="Ion_trans_2"/>
    <property type="match status" value="1"/>
</dbReference>
<evidence type="ECO:0000259" key="2">
    <source>
        <dbReference type="Pfam" id="PF07885"/>
    </source>
</evidence>
<keyword evidence="4" id="KW-1185">Reference proteome</keyword>
<feature type="domain" description="Potassium channel" evidence="2">
    <location>
        <begin position="70"/>
        <end position="148"/>
    </location>
</feature>
<comment type="caution">
    <text evidence="3">The sequence shown here is derived from an EMBL/GenBank/DDBJ whole genome shotgun (WGS) entry which is preliminary data.</text>
</comment>